<dbReference type="GO" id="GO:0005509">
    <property type="term" value="F:calcium ion binding"/>
    <property type="evidence" value="ECO:0007669"/>
    <property type="project" value="InterPro"/>
</dbReference>
<dbReference type="PANTHER" id="PTHR11216:SF31">
    <property type="entry name" value="AT21416P"/>
    <property type="match status" value="1"/>
</dbReference>
<dbReference type="GO" id="GO:0005525">
    <property type="term" value="F:GTP binding"/>
    <property type="evidence" value="ECO:0007669"/>
    <property type="project" value="InterPro"/>
</dbReference>
<dbReference type="InterPro" id="IPR000261">
    <property type="entry name" value="EH_dom"/>
</dbReference>
<feature type="domain" description="EH" evidence="11">
    <location>
        <begin position="457"/>
        <end position="546"/>
    </location>
</feature>
<evidence type="ECO:0000256" key="6">
    <source>
        <dbReference type="ARBA" id="ARBA00022741"/>
    </source>
</evidence>
<dbReference type="PROSITE" id="PS50031">
    <property type="entry name" value="EH"/>
    <property type="match status" value="1"/>
</dbReference>
<dbReference type="Pfam" id="PF12763">
    <property type="entry name" value="EH"/>
    <property type="match status" value="1"/>
</dbReference>
<evidence type="ECO:0000256" key="3">
    <source>
        <dbReference type="ARBA" id="ARBA00022475"/>
    </source>
</evidence>
<dbReference type="InterPro" id="IPR027417">
    <property type="entry name" value="P-loop_NTPase"/>
</dbReference>
<dbReference type="GO" id="GO:0010008">
    <property type="term" value="C:endosome membrane"/>
    <property type="evidence" value="ECO:0007669"/>
    <property type="project" value="UniProtKB-SubCell"/>
</dbReference>
<dbReference type="OrthoDB" id="1716625at2759"/>
<evidence type="ECO:0000259" key="11">
    <source>
        <dbReference type="PROSITE" id="PS50031"/>
    </source>
</evidence>
<sequence>MTTVPDDIAHGSKAVTEGLKKMYMSKIKPLEKKYAFDEFHSPLLSEADFDAKPTILMIGQYSVGKTSFIEYLLGEKFPGSRVGPEPTTDRFCAVMYGEEERIVPGNALAVSPDLPYGGLSMFGTSFLNKFEASQLPCKQLEHMTVIDTPGILSGEKQRISRGYDFVQVSKWFAERADMILLLFDAHKLDISDEFQRVIEVLKGHDDKIRCVLNKSDQIDQQKLMRVYVFQFESCGRLACEDDKATHAQGRTDHVTWSPSAQNMYGALMWSMGKVMKTPEVMRVYIGSFWDQPLMFSDNAALFEKERNDLMSELRKLPSNAAVRKVNELVKRTRLAKVHAYLIGHLKEQMPMMMGKEKKQAELIATLGSVFREVQKKYNLPPGDFPNLEDFQKKLEERKFDLFNKLNVKMIQDVEELMARDIPKLMMALPKKDSSRTDSKDAINPFLSKTMDWIVHPFKDEYDAIFRTLTVNSMGEASGMACMTPLLATGCSQEQLKVIWDLADVDKDGCLDSEEFALAMYLAHQVKDGKELPAKLDENMIPPGFKR</sequence>
<name>A0A485LG00_9STRA</name>
<dbReference type="SUPFAM" id="SSF52540">
    <property type="entry name" value="P-loop containing nucleoside triphosphate hydrolases"/>
    <property type="match status" value="1"/>
</dbReference>
<dbReference type="Proteomes" id="UP000332933">
    <property type="component" value="Unassembled WGS sequence"/>
</dbReference>
<dbReference type="PANTHER" id="PTHR11216">
    <property type="entry name" value="EH DOMAIN"/>
    <property type="match status" value="1"/>
</dbReference>
<evidence type="ECO:0000313" key="14">
    <source>
        <dbReference type="EMBL" id="KAF0687971.1"/>
    </source>
</evidence>
<dbReference type="GO" id="GO:0016197">
    <property type="term" value="P:endosomal transport"/>
    <property type="evidence" value="ECO:0007669"/>
    <property type="project" value="TreeGrafter"/>
</dbReference>
<keyword evidence="5" id="KW-0479">Metal-binding</keyword>
<dbReference type="Pfam" id="PF18150">
    <property type="entry name" value="DUF5600"/>
    <property type="match status" value="1"/>
</dbReference>
<evidence type="ECO:0000256" key="5">
    <source>
        <dbReference type="ARBA" id="ARBA00022723"/>
    </source>
</evidence>
<dbReference type="PROSITE" id="PS51718">
    <property type="entry name" value="G_DYNAMIN_2"/>
    <property type="match status" value="1"/>
</dbReference>
<dbReference type="Pfam" id="PF00350">
    <property type="entry name" value="Dynamin_N"/>
    <property type="match status" value="2"/>
</dbReference>
<reference evidence="14" key="2">
    <citation type="submission" date="2019-06" db="EMBL/GenBank/DDBJ databases">
        <title>Genomics analysis of Aphanomyces spp. identifies a new class of oomycete effector associated with host adaptation.</title>
        <authorList>
            <person name="Gaulin E."/>
        </authorList>
    </citation>
    <scope>NUCLEOTIDE SEQUENCE</scope>
    <source>
        <strain evidence="14">CBS 578.67</strain>
    </source>
</reference>
<gene>
    <name evidence="15" type="primary">Aste57867_20352</name>
    <name evidence="14" type="ORF">As57867_020286</name>
    <name evidence="15" type="ORF">ASTE57867_20352</name>
</gene>
<evidence type="ECO:0000256" key="2">
    <source>
        <dbReference type="ARBA" id="ARBA00004413"/>
    </source>
</evidence>
<evidence type="ECO:0000259" key="12">
    <source>
        <dbReference type="PROSITE" id="PS50222"/>
    </source>
</evidence>
<evidence type="ECO:0000256" key="8">
    <source>
        <dbReference type="ARBA" id="ARBA00022837"/>
    </source>
</evidence>
<reference evidence="15" key="1">
    <citation type="submission" date="2019-03" db="EMBL/GenBank/DDBJ databases">
        <authorList>
            <person name="Gaulin E."/>
            <person name="Dumas B."/>
        </authorList>
    </citation>
    <scope>NUCLEOTIDE SEQUENCE [LARGE SCALE GENOMIC DNA]</scope>
    <source>
        <strain evidence="15">CBS 568.67</strain>
    </source>
</reference>
<evidence type="ECO:0000256" key="4">
    <source>
        <dbReference type="ARBA" id="ARBA00022553"/>
    </source>
</evidence>
<dbReference type="CDD" id="cd00052">
    <property type="entry name" value="EH"/>
    <property type="match status" value="1"/>
</dbReference>
<keyword evidence="16" id="KW-1185">Reference proteome</keyword>
<dbReference type="InterPro" id="IPR045063">
    <property type="entry name" value="Dynamin_N"/>
</dbReference>
<evidence type="ECO:0000256" key="9">
    <source>
        <dbReference type="ARBA" id="ARBA00022840"/>
    </source>
</evidence>
<dbReference type="Gene3D" id="1.10.268.20">
    <property type="match status" value="2"/>
</dbReference>
<dbReference type="Gene3D" id="3.40.50.300">
    <property type="entry name" value="P-loop containing nucleotide triphosphate hydrolases"/>
    <property type="match status" value="2"/>
</dbReference>
<keyword evidence="6" id="KW-0547">Nucleotide-binding</keyword>
<evidence type="ECO:0000256" key="1">
    <source>
        <dbReference type="ARBA" id="ARBA00004125"/>
    </source>
</evidence>
<dbReference type="AlphaFoldDB" id="A0A485LG00"/>
<keyword evidence="7" id="KW-0967">Endosome</keyword>
<dbReference type="InterPro" id="IPR030381">
    <property type="entry name" value="G_DYNAMIN_dom"/>
</dbReference>
<dbReference type="GO" id="GO:0005886">
    <property type="term" value="C:plasma membrane"/>
    <property type="evidence" value="ECO:0007669"/>
    <property type="project" value="UniProtKB-SubCell"/>
</dbReference>
<dbReference type="SUPFAM" id="SSF47473">
    <property type="entry name" value="EF-hand"/>
    <property type="match status" value="1"/>
</dbReference>
<evidence type="ECO:0000313" key="16">
    <source>
        <dbReference type="Proteomes" id="UP000332933"/>
    </source>
</evidence>
<proteinExistence type="predicted"/>
<protein>
    <submittedName>
        <fullName evidence="15">Aste57867_20352 protein</fullName>
    </submittedName>
</protein>
<comment type="subcellular location">
    <subcellularLocation>
        <location evidence="2">Cell membrane</location>
        <topology evidence="2">Peripheral membrane protein</topology>
        <orientation evidence="2">Cytoplasmic side</orientation>
    </subcellularLocation>
    <subcellularLocation>
        <location evidence="1">Endosome membrane</location>
        <topology evidence="1">Peripheral membrane protein</topology>
        <orientation evidence="1">Cytoplasmic side</orientation>
    </subcellularLocation>
</comment>
<keyword evidence="8" id="KW-0106">Calcium</keyword>
<dbReference type="EMBL" id="VJMH01006808">
    <property type="protein sequence ID" value="KAF0687971.1"/>
    <property type="molecule type" value="Genomic_DNA"/>
</dbReference>
<evidence type="ECO:0000259" key="13">
    <source>
        <dbReference type="PROSITE" id="PS51718"/>
    </source>
</evidence>
<dbReference type="CDD" id="cd09913">
    <property type="entry name" value="EHD"/>
    <property type="match status" value="1"/>
</dbReference>
<keyword evidence="4" id="KW-0597">Phosphoprotein</keyword>
<dbReference type="EMBL" id="CAADRA010006831">
    <property type="protein sequence ID" value="VFT97039.1"/>
    <property type="molecule type" value="Genomic_DNA"/>
</dbReference>
<dbReference type="PROSITE" id="PS00018">
    <property type="entry name" value="EF_HAND_1"/>
    <property type="match status" value="1"/>
</dbReference>
<keyword evidence="3" id="KW-1003">Cell membrane</keyword>
<feature type="domain" description="Dynamin-type G" evidence="13">
    <location>
        <begin position="49"/>
        <end position="323"/>
    </location>
</feature>
<keyword evidence="10" id="KW-0472">Membrane</keyword>
<feature type="domain" description="EF-hand" evidence="12">
    <location>
        <begin position="490"/>
        <end position="525"/>
    </location>
</feature>
<accession>A0A485LG00</accession>
<dbReference type="InterPro" id="IPR018247">
    <property type="entry name" value="EF_Hand_1_Ca_BS"/>
</dbReference>
<evidence type="ECO:0000256" key="10">
    <source>
        <dbReference type="ARBA" id="ARBA00023136"/>
    </source>
</evidence>
<dbReference type="GO" id="GO:0005524">
    <property type="term" value="F:ATP binding"/>
    <property type="evidence" value="ECO:0007669"/>
    <property type="project" value="UniProtKB-KW"/>
</dbReference>
<evidence type="ECO:0000313" key="15">
    <source>
        <dbReference type="EMBL" id="VFT97039.1"/>
    </source>
</evidence>
<dbReference type="InterPro" id="IPR031692">
    <property type="entry name" value="EHD_N"/>
</dbReference>
<dbReference type="GO" id="GO:0006897">
    <property type="term" value="P:endocytosis"/>
    <property type="evidence" value="ECO:0007669"/>
    <property type="project" value="TreeGrafter"/>
</dbReference>
<dbReference type="PROSITE" id="PS50222">
    <property type="entry name" value="EF_HAND_2"/>
    <property type="match status" value="1"/>
</dbReference>
<dbReference type="SMART" id="SM00027">
    <property type="entry name" value="EH"/>
    <property type="match status" value="1"/>
</dbReference>
<dbReference type="InterPro" id="IPR002048">
    <property type="entry name" value="EF_hand_dom"/>
</dbReference>
<evidence type="ECO:0000256" key="7">
    <source>
        <dbReference type="ARBA" id="ARBA00022753"/>
    </source>
</evidence>
<dbReference type="Gene3D" id="1.10.238.10">
    <property type="entry name" value="EF-hand"/>
    <property type="match status" value="1"/>
</dbReference>
<dbReference type="InterPro" id="IPR040990">
    <property type="entry name" value="DUF5600"/>
</dbReference>
<organism evidence="15 16">
    <name type="scientific">Aphanomyces stellatus</name>
    <dbReference type="NCBI Taxonomy" id="120398"/>
    <lineage>
        <taxon>Eukaryota</taxon>
        <taxon>Sar</taxon>
        <taxon>Stramenopiles</taxon>
        <taxon>Oomycota</taxon>
        <taxon>Saprolegniomycetes</taxon>
        <taxon>Saprolegniales</taxon>
        <taxon>Verrucalvaceae</taxon>
        <taxon>Aphanomyces</taxon>
    </lineage>
</organism>
<dbReference type="InterPro" id="IPR011992">
    <property type="entry name" value="EF-hand-dom_pair"/>
</dbReference>
<keyword evidence="9" id="KW-0067">ATP-binding</keyword>
<dbReference type="Pfam" id="PF16880">
    <property type="entry name" value="EHD_N"/>
    <property type="match status" value="1"/>
</dbReference>